<keyword evidence="6" id="KW-1185">Reference proteome</keyword>
<dbReference type="InterPro" id="IPR016032">
    <property type="entry name" value="Sig_transdc_resp-reg_C-effctor"/>
</dbReference>
<dbReference type="InterPro" id="IPR036388">
    <property type="entry name" value="WH-like_DNA-bd_sf"/>
</dbReference>
<dbReference type="PROSITE" id="PS50043">
    <property type="entry name" value="HTH_LUXR_2"/>
    <property type="match status" value="1"/>
</dbReference>
<evidence type="ECO:0000313" key="5">
    <source>
        <dbReference type="EMBL" id="MEK8032702.1"/>
    </source>
</evidence>
<dbReference type="SUPFAM" id="SSF46894">
    <property type="entry name" value="C-terminal effector domain of the bipartite response regulators"/>
    <property type="match status" value="1"/>
</dbReference>
<dbReference type="EMBL" id="JBBUTG010000011">
    <property type="protein sequence ID" value="MEK8032702.1"/>
    <property type="molecule type" value="Genomic_DNA"/>
</dbReference>
<dbReference type="PANTHER" id="PTHR44688:SF16">
    <property type="entry name" value="DNA-BINDING TRANSCRIPTIONAL ACTIVATOR DEVR_DOSR"/>
    <property type="match status" value="1"/>
</dbReference>
<evidence type="ECO:0000256" key="3">
    <source>
        <dbReference type="ARBA" id="ARBA00023163"/>
    </source>
</evidence>
<gene>
    <name evidence="5" type="ORF">AACH06_17925</name>
</gene>
<evidence type="ECO:0000259" key="4">
    <source>
        <dbReference type="PROSITE" id="PS50043"/>
    </source>
</evidence>
<dbReference type="Pfam" id="PF00196">
    <property type="entry name" value="GerE"/>
    <property type="match status" value="1"/>
</dbReference>
<keyword evidence="2" id="KW-0238">DNA-binding</keyword>
<accession>A0ABU9BV14</accession>
<sequence length="265" mass="28651">MLSTLSTSPDAPDVGDAFLRAAEAAHQVGSPQQFFVWLRLHVYRFLPHDLALLRTDTGRQGGRQTHVLNCVPLPKTLEGELSDTGLRLWSAWSDAWVSGGERALAIDLRAPAWSTHPTAVGLVDSGFAHVLVHALRGLGGQGEEVQVAFLRQGDAESPSEAARCALDLWMPYLRFALSRVYAANGAMAETRPRGRADGSGGRPLTDREIQVLAAVREAKANAQIAVMLGISPLTVKNHLRSIQKKLGARNRAHAVAEAMSMRLIS</sequence>
<keyword evidence="1" id="KW-0805">Transcription regulation</keyword>
<dbReference type="CDD" id="cd06170">
    <property type="entry name" value="LuxR_C_like"/>
    <property type="match status" value="1"/>
</dbReference>
<comment type="caution">
    <text evidence="5">The sequence shown here is derived from an EMBL/GenBank/DDBJ whole genome shotgun (WGS) entry which is preliminary data.</text>
</comment>
<evidence type="ECO:0000256" key="2">
    <source>
        <dbReference type="ARBA" id="ARBA00023125"/>
    </source>
</evidence>
<organism evidence="5 6">
    <name type="scientific">Ideonella lacteola</name>
    <dbReference type="NCBI Taxonomy" id="2984193"/>
    <lineage>
        <taxon>Bacteria</taxon>
        <taxon>Pseudomonadati</taxon>
        <taxon>Pseudomonadota</taxon>
        <taxon>Betaproteobacteria</taxon>
        <taxon>Burkholderiales</taxon>
        <taxon>Sphaerotilaceae</taxon>
        <taxon>Ideonella</taxon>
    </lineage>
</organism>
<name>A0ABU9BV14_9BURK</name>
<dbReference type="Gene3D" id="1.10.10.10">
    <property type="entry name" value="Winged helix-like DNA-binding domain superfamily/Winged helix DNA-binding domain"/>
    <property type="match status" value="1"/>
</dbReference>
<dbReference type="PANTHER" id="PTHR44688">
    <property type="entry name" value="DNA-BINDING TRANSCRIPTIONAL ACTIVATOR DEVR_DOSR"/>
    <property type="match status" value="1"/>
</dbReference>
<dbReference type="SMART" id="SM00421">
    <property type="entry name" value="HTH_LUXR"/>
    <property type="match status" value="1"/>
</dbReference>
<dbReference type="Proteomes" id="UP001371218">
    <property type="component" value="Unassembled WGS sequence"/>
</dbReference>
<dbReference type="InterPro" id="IPR000792">
    <property type="entry name" value="Tscrpt_reg_LuxR_C"/>
</dbReference>
<reference evidence="5 6" key="1">
    <citation type="submission" date="2024-04" db="EMBL/GenBank/DDBJ databases">
        <title>Novel species of the genus Ideonella isolated from streams.</title>
        <authorList>
            <person name="Lu H."/>
        </authorList>
    </citation>
    <scope>NUCLEOTIDE SEQUENCE [LARGE SCALE GENOMIC DNA]</scope>
    <source>
        <strain evidence="5 6">DXS29W</strain>
    </source>
</reference>
<dbReference type="PRINTS" id="PR00038">
    <property type="entry name" value="HTHLUXR"/>
</dbReference>
<evidence type="ECO:0000256" key="1">
    <source>
        <dbReference type="ARBA" id="ARBA00023015"/>
    </source>
</evidence>
<protein>
    <submittedName>
        <fullName evidence="5">Helix-turn-helix transcriptional regulator</fullName>
    </submittedName>
</protein>
<keyword evidence="3" id="KW-0804">Transcription</keyword>
<evidence type="ECO:0000313" key="6">
    <source>
        <dbReference type="Proteomes" id="UP001371218"/>
    </source>
</evidence>
<dbReference type="RefSeq" id="WP_341427117.1">
    <property type="nucleotide sequence ID" value="NZ_JBBUTG010000011.1"/>
</dbReference>
<proteinExistence type="predicted"/>
<feature type="domain" description="HTH luxR-type" evidence="4">
    <location>
        <begin position="197"/>
        <end position="262"/>
    </location>
</feature>